<organism evidence="1">
    <name type="scientific">uncultured Caudovirales phage</name>
    <dbReference type="NCBI Taxonomy" id="2100421"/>
    <lineage>
        <taxon>Viruses</taxon>
        <taxon>Duplodnaviria</taxon>
        <taxon>Heunggongvirae</taxon>
        <taxon>Uroviricota</taxon>
        <taxon>Caudoviricetes</taxon>
        <taxon>Peduoviridae</taxon>
        <taxon>Maltschvirus</taxon>
        <taxon>Maltschvirus maltsch</taxon>
    </lineage>
</organism>
<dbReference type="EMBL" id="LR796874">
    <property type="protein sequence ID" value="CAB4172054.1"/>
    <property type="molecule type" value="Genomic_DNA"/>
</dbReference>
<gene>
    <name evidence="2" type="ORF">UFOVP1348_12</name>
    <name evidence="1" type="ORF">UFOVP924_41</name>
</gene>
<evidence type="ECO:0000313" key="1">
    <source>
        <dbReference type="EMBL" id="CAB4172054.1"/>
    </source>
</evidence>
<accession>A0A6J5PXF0</accession>
<reference evidence="1" key="1">
    <citation type="submission" date="2020-05" db="EMBL/GenBank/DDBJ databases">
        <authorList>
            <person name="Chiriac C."/>
            <person name="Salcher M."/>
            <person name="Ghai R."/>
            <person name="Kavagutti S V."/>
        </authorList>
    </citation>
    <scope>NUCLEOTIDE SEQUENCE</scope>
</reference>
<sequence length="226" mass="24864">MSLQNILAICESVGINDQRFVGQTISRNQKIITAEVLTVVPFVFELRPMNYLRYSENRVTLNGLRIPDKSLEQYINFGSTGWLNYIQYQGVMTPVEIAACQWQVASANKTLVLGSLPSMTSTNLLFSIGDFVQVGRYSYIVTADVQRGSGSTVDVPVHRNLIEALTTTVACVAGEFGATVLMGGNSYTGITFPVVLREYPSYSLTPTANDSFINWSGQFTAFESVL</sequence>
<name>A0A6J5PXF0_9CAUD</name>
<evidence type="ECO:0000313" key="2">
    <source>
        <dbReference type="EMBL" id="CAB4199800.1"/>
    </source>
</evidence>
<proteinExistence type="predicted"/>
<dbReference type="EMBL" id="LR797303">
    <property type="protein sequence ID" value="CAB4199800.1"/>
    <property type="molecule type" value="Genomic_DNA"/>
</dbReference>
<protein>
    <submittedName>
        <fullName evidence="1">Uncharacterized protein</fullName>
    </submittedName>
</protein>